<dbReference type="InterPro" id="IPR001810">
    <property type="entry name" value="F-box_dom"/>
</dbReference>
<keyword evidence="3" id="KW-1185">Reference proteome</keyword>
<dbReference type="Gene3D" id="1.20.1280.50">
    <property type="match status" value="1"/>
</dbReference>
<dbReference type="InterPro" id="IPR017451">
    <property type="entry name" value="F-box-assoc_interact_dom"/>
</dbReference>
<sequence length="472" mass="53891">DRARSPPLRSRLLGLWPPPCRVPERGRARPRHSLTPPPCPAWVTNRAAALPRFIADAADRTRRSTTMPGKRGATLLEDLPEEIVDKILIRLPPKDVGRCRAVSKSWRSATSTPAFMLEHRRCQPLLPIVDGQGRPASLVVLRDAGAVKALHHQQLWPFLPGYKPLSQNRLRGACDGFLVVSQGYKFYICNPVIRKCALLPRPEREYNTIVGFYCHHSTEEYRVLWVSRPDHLSNSSLYVLTVGSDRPRQISVGMSTLSSPSAEQDLLSKLLYSSPPVHHHGSLHWGLFSYGNITGGGVNIIVFDTEAESFRWMHGSIHSQPYCNWKLFDMEETLAFWCSSSERSSMDVWVMQDYKAEIWAFKYRIDLSMVEASRQLYLTSFKKKKRRPLDSTVQYLDNMVVLNERELLIAFNMKNVLRWDIDGKFLGIVSIGKSQYCMSLTHHRLQESIVPIPGHDMMQEEYEEHPFSTGHA</sequence>
<protein>
    <recommendedName>
        <fullName evidence="1">F-box domain-containing protein</fullName>
    </recommendedName>
</protein>
<dbReference type="EnsemblPlants" id="AET2Gv20149600.1">
    <property type="protein sequence ID" value="AET2Gv20149600.1"/>
    <property type="gene ID" value="AET2Gv20149600"/>
</dbReference>
<proteinExistence type="predicted"/>
<reference evidence="3" key="2">
    <citation type="journal article" date="2017" name="Nat. Plants">
        <title>The Aegilops tauschii genome reveals multiple impacts of transposons.</title>
        <authorList>
            <person name="Zhao G."/>
            <person name="Zou C."/>
            <person name="Li K."/>
            <person name="Wang K."/>
            <person name="Li T."/>
            <person name="Gao L."/>
            <person name="Zhang X."/>
            <person name="Wang H."/>
            <person name="Yang Z."/>
            <person name="Liu X."/>
            <person name="Jiang W."/>
            <person name="Mao L."/>
            <person name="Kong X."/>
            <person name="Jiao Y."/>
            <person name="Jia J."/>
        </authorList>
    </citation>
    <scope>NUCLEOTIDE SEQUENCE [LARGE SCALE GENOMIC DNA]</scope>
    <source>
        <strain evidence="3">cv. AL8/78</strain>
    </source>
</reference>
<dbReference type="Pfam" id="PF08268">
    <property type="entry name" value="FBA_3"/>
    <property type="match status" value="1"/>
</dbReference>
<dbReference type="InterPro" id="IPR013187">
    <property type="entry name" value="F-box-assoc_dom_typ3"/>
</dbReference>
<organism evidence="2 3">
    <name type="scientific">Aegilops tauschii subsp. strangulata</name>
    <name type="common">Goatgrass</name>
    <dbReference type="NCBI Taxonomy" id="200361"/>
    <lineage>
        <taxon>Eukaryota</taxon>
        <taxon>Viridiplantae</taxon>
        <taxon>Streptophyta</taxon>
        <taxon>Embryophyta</taxon>
        <taxon>Tracheophyta</taxon>
        <taxon>Spermatophyta</taxon>
        <taxon>Magnoliopsida</taxon>
        <taxon>Liliopsida</taxon>
        <taxon>Poales</taxon>
        <taxon>Poaceae</taxon>
        <taxon>BOP clade</taxon>
        <taxon>Pooideae</taxon>
        <taxon>Triticodae</taxon>
        <taxon>Triticeae</taxon>
        <taxon>Triticinae</taxon>
        <taxon>Aegilops</taxon>
    </lineage>
</organism>
<name>A0A453AIU6_AEGTS</name>
<evidence type="ECO:0000313" key="2">
    <source>
        <dbReference type="EnsemblPlants" id="AET2Gv20149600.1"/>
    </source>
</evidence>
<accession>A0A453AIU6</accession>
<dbReference type="Proteomes" id="UP000015105">
    <property type="component" value="Chromosome 2D"/>
</dbReference>
<dbReference type="CDD" id="cd22157">
    <property type="entry name" value="F-box_AtFBW1-like"/>
    <property type="match status" value="1"/>
</dbReference>
<feature type="domain" description="F-box" evidence="1">
    <location>
        <begin position="73"/>
        <end position="120"/>
    </location>
</feature>
<dbReference type="SUPFAM" id="SSF81383">
    <property type="entry name" value="F-box domain"/>
    <property type="match status" value="1"/>
</dbReference>
<dbReference type="AlphaFoldDB" id="A0A453AIU6"/>
<reference evidence="2" key="3">
    <citation type="journal article" date="2017" name="Nature">
        <title>Genome sequence of the progenitor of the wheat D genome Aegilops tauschii.</title>
        <authorList>
            <person name="Luo M.C."/>
            <person name="Gu Y.Q."/>
            <person name="Puiu D."/>
            <person name="Wang H."/>
            <person name="Twardziok S.O."/>
            <person name="Deal K.R."/>
            <person name="Huo N."/>
            <person name="Zhu T."/>
            <person name="Wang L."/>
            <person name="Wang Y."/>
            <person name="McGuire P.E."/>
            <person name="Liu S."/>
            <person name="Long H."/>
            <person name="Ramasamy R.K."/>
            <person name="Rodriguez J.C."/>
            <person name="Van S.L."/>
            <person name="Yuan L."/>
            <person name="Wang Z."/>
            <person name="Xia Z."/>
            <person name="Xiao L."/>
            <person name="Anderson O.D."/>
            <person name="Ouyang S."/>
            <person name="Liang Y."/>
            <person name="Zimin A.V."/>
            <person name="Pertea G."/>
            <person name="Qi P."/>
            <person name="Bennetzen J.L."/>
            <person name="Dai X."/>
            <person name="Dawson M.W."/>
            <person name="Muller H.G."/>
            <person name="Kugler K."/>
            <person name="Rivarola-Duarte L."/>
            <person name="Spannagl M."/>
            <person name="Mayer K.F.X."/>
            <person name="Lu F.H."/>
            <person name="Bevan M.W."/>
            <person name="Leroy P."/>
            <person name="Li P."/>
            <person name="You F.M."/>
            <person name="Sun Q."/>
            <person name="Liu Z."/>
            <person name="Lyons E."/>
            <person name="Wicker T."/>
            <person name="Salzberg S.L."/>
            <person name="Devos K.M."/>
            <person name="Dvorak J."/>
        </authorList>
    </citation>
    <scope>NUCLEOTIDE SEQUENCE [LARGE SCALE GENOMIC DNA]</scope>
    <source>
        <strain evidence="2">cv. AL8/78</strain>
    </source>
</reference>
<reference evidence="2" key="4">
    <citation type="submission" date="2019-03" db="UniProtKB">
        <authorList>
            <consortium name="EnsemblPlants"/>
        </authorList>
    </citation>
    <scope>IDENTIFICATION</scope>
</reference>
<dbReference type="InterPro" id="IPR036047">
    <property type="entry name" value="F-box-like_dom_sf"/>
</dbReference>
<dbReference type="InterPro" id="IPR050796">
    <property type="entry name" value="SCF_F-box_component"/>
</dbReference>
<dbReference type="Gramene" id="AET2Gv20149600.1">
    <property type="protein sequence ID" value="AET2Gv20149600.1"/>
    <property type="gene ID" value="AET2Gv20149600"/>
</dbReference>
<dbReference type="NCBIfam" id="TIGR01640">
    <property type="entry name" value="F_box_assoc_1"/>
    <property type="match status" value="1"/>
</dbReference>
<dbReference type="PANTHER" id="PTHR31672">
    <property type="entry name" value="BNACNNG10540D PROTEIN"/>
    <property type="match status" value="1"/>
</dbReference>
<dbReference type="Pfam" id="PF00646">
    <property type="entry name" value="F-box"/>
    <property type="match status" value="1"/>
</dbReference>
<dbReference type="PROSITE" id="PS50181">
    <property type="entry name" value="FBOX"/>
    <property type="match status" value="1"/>
</dbReference>
<dbReference type="STRING" id="200361.A0A453AIU6"/>
<reference evidence="2" key="5">
    <citation type="journal article" date="2021" name="G3 (Bethesda)">
        <title>Aegilops tauschii genome assembly Aet v5.0 features greater sequence contiguity and improved annotation.</title>
        <authorList>
            <person name="Wang L."/>
            <person name="Zhu T."/>
            <person name="Rodriguez J.C."/>
            <person name="Deal K.R."/>
            <person name="Dubcovsky J."/>
            <person name="McGuire P.E."/>
            <person name="Lux T."/>
            <person name="Spannagl M."/>
            <person name="Mayer K.F.X."/>
            <person name="Baldrich P."/>
            <person name="Meyers B.C."/>
            <person name="Huo N."/>
            <person name="Gu Y.Q."/>
            <person name="Zhou H."/>
            <person name="Devos K.M."/>
            <person name="Bennetzen J.L."/>
            <person name="Unver T."/>
            <person name="Budak H."/>
            <person name="Gulick P.J."/>
            <person name="Galiba G."/>
            <person name="Kalapos B."/>
            <person name="Nelson D.R."/>
            <person name="Li P."/>
            <person name="You F.M."/>
            <person name="Luo M.C."/>
            <person name="Dvorak J."/>
        </authorList>
    </citation>
    <scope>NUCLEOTIDE SEQUENCE [LARGE SCALE GENOMIC DNA]</scope>
    <source>
        <strain evidence="2">cv. AL8/78</strain>
    </source>
</reference>
<evidence type="ECO:0000259" key="1">
    <source>
        <dbReference type="PROSITE" id="PS50181"/>
    </source>
</evidence>
<dbReference type="PANTHER" id="PTHR31672:SF2">
    <property type="entry name" value="F-BOX DOMAIN-CONTAINING PROTEIN"/>
    <property type="match status" value="1"/>
</dbReference>
<dbReference type="SMART" id="SM00256">
    <property type="entry name" value="FBOX"/>
    <property type="match status" value="1"/>
</dbReference>
<evidence type="ECO:0000313" key="3">
    <source>
        <dbReference type="Proteomes" id="UP000015105"/>
    </source>
</evidence>
<reference evidence="3" key="1">
    <citation type="journal article" date="2014" name="Science">
        <title>Ancient hybridizations among the ancestral genomes of bread wheat.</title>
        <authorList>
            <consortium name="International Wheat Genome Sequencing Consortium,"/>
            <person name="Marcussen T."/>
            <person name="Sandve S.R."/>
            <person name="Heier L."/>
            <person name="Spannagl M."/>
            <person name="Pfeifer M."/>
            <person name="Jakobsen K.S."/>
            <person name="Wulff B.B."/>
            <person name="Steuernagel B."/>
            <person name="Mayer K.F."/>
            <person name="Olsen O.A."/>
        </authorList>
    </citation>
    <scope>NUCLEOTIDE SEQUENCE [LARGE SCALE GENOMIC DNA]</scope>
    <source>
        <strain evidence="3">cv. AL8/78</strain>
    </source>
</reference>